<dbReference type="Proteomes" id="UP000663862">
    <property type="component" value="Unassembled WGS sequence"/>
</dbReference>
<sequence length="88" mass="9771">DNSSLTQIGTISQPYPISQTGIMSQNAYGFSQQDFSQLDAYDVYQASQNEQNQLLSQDSTYADPSAFMHSQSLTNPSRSGTMNRTDYT</sequence>
<gene>
    <name evidence="2" type="ORF">TSG867_LOCUS18350</name>
</gene>
<name>A0A820TLJ3_9BILA</name>
<evidence type="ECO:0000256" key="1">
    <source>
        <dbReference type="SAM" id="MobiDB-lite"/>
    </source>
</evidence>
<feature type="non-terminal residue" evidence="2">
    <location>
        <position position="1"/>
    </location>
</feature>
<proteinExistence type="predicted"/>
<comment type="caution">
    <text evidence="2">The sequence shown here is derived from an EMBL/GenBank/DDBJ whole genome shotgun (WGS) entry which is preliminary data.</text>
</comment>
<feature type="region of interest" description="Disordered" evidence="1">
    <location>
        <begin position="57"/>
        <end position="88"/>
    </location>
</feature>
<dbReference type="EMBL" id="CAJOBQ010001220">
    <property type="protein sequence ID" value="CAF4467525.1"/>
    <property type="molecule type" value="Genomic_DNA"/>
</dbReference>
<evidence type="ECO:0000313" key="3">
    <source>
        <dbReference type="Proteomes" id="UP000663862"/>
    </source>
</evidence>
<evidence type="ECO:0000313" key="2">
    <source>
        <dbReference type="EMBL" id="CAF4467525.1"/>
    </source>
</evidence>
<accession>A0A820TLJ3</accession>
<reference evidence="2" key="1">
    <citation type="submission" date="2021-02" db="EMBL/GenBank/DDBJ databases">
        <authorList>
            <person name="Nowell W R."/>
        </authorList>
    </citation>
    <scope>NUCLEOTIDE SEQUENCE</scope>
</reference>
<protein>
    <submittedName>
        <fullName evidence="2">Uncharacterized protein</fullName>
    </submittedName>
</protein>
<dbReference type="AlphaFoldDB" id="A0A820TLJ3"/>
<organism evidence="2 3">
    <name type="scientific">Rotaria socialis</name>
    <dbReference type="NCBI Taxonomy" id="392032"/>
    <lineage>
        <taxon>Eukaryota</taxon>
        <taxon>Metazoa</taxon>
        <taxon>Spiralia</taxon>
        <taxon>Gnathifera</taxon>
        <taxon>Rotifera</taxon>
        <taxon>Eurotatoria</taxon>
        <taxon>Bdelloidea</taxon>
        <taxon>Philodinida</taxon>
        <taxon>Philodinidae</taxon>
        <taxon>Rotaria</taxon>
    </lineage>
</organism>